<dbReference type="RefSeq" id="WP_083451239.1">
    <property type="nucleotide sequence ID" value="NZ_LFYT02000012.1"/>
</dbReference>
<dbReference type="Gene3D" id="3.40.30.10">
    <property type="entry name" value="Glutaredoxin"/>
    <property type="match status" value="1"/>
</dbReference>
<dbReference type="GO" id="GO:0005737">
    <property type="term" value="C:cytoplasm"/>
    <property type="evidence" value="ECO:0007669"/>
    <property type="project" value="TreeGrafter"/>
</dbReference>
<evidence type="ECO:0000259" key="1">
    <source>
        <dbReference type="PROSITE" id="PS50404"/>
    </source>
</evidence>
<dbReference type="InterPro" id="IPR004045">
    <property type="entry name" value="Glutathione_S-Trfase_N"/>
</dbReference>
<dbReference type="Proteomes" id="UP000037507">
    <property type="component" value="Unassembled WGS sequence"/>
</dbReference>
<dbReference type="Gene3D" id="1.20.1050.10">
    <property type="match status" value="1"/>
</dbReference>
<gene>
    <name evidence="2" type="ORF">H663_011155</name>
</gene>
<dbReference type="Pfam" id="PF13417">
    <property type="entry name" value="GST_N_3"/>
    <property type="match status" value="1"/>
</dbReference>
<name>A0A2T7UDB5_9BURK</name>
<dbReference type="InterPro" id="IPR036249">
    <property type="entry name" value="Thioredoxin-like_sf"/>
</dbReference>
<feature type="domain" description="GST N-terminal" evidence="1">
    <location>
        <begin position="5"/>
        <end position="87"/>
    </location>
</feature>
<sequence>MHNTATPVLYSFRRCPYAMRARMALQVSQVAYEHREILLRDKPEHMLALSPKGTVPVLWLADAPGHKVLDESLDIMLWALDQHDPLRWLPASPEDRAAALARIALNDEVFKKHLDRYKYPLRFQLSTGIQDRDLGAVFLWQINADLQKNAFLNGQHWGLTDAALAPFVRQFAHVDADWFAAQGWSALHVWLENFENSPGFLKAMQKVALWQADQVHEKTPQSADTPT</sequence>
<dbReference type="SUPFAM" id="SSF52833">
    <property type="entry name" value="Thioredoxin-like"/>
    <property type="match status" value="1"/>
</dbReference>
<dbReference type="PANTHER" id="PTHR43968:SF6">
    <property type="entry name" value="GLUTATHIONE S-TRANSFERASE OMEGA"/>
    <property type="match status" value="1"/>
</dbReference>
<dbReference type="PANTHER" id="PTHR43968">
    <property type="match status" value="1"/>
</dbReference>
<dbReference type="EMBL" id="LFYT02000012">
    <property type="protein sequence ID" value="PVE42644.1"/>
    <property type="molecule type" value="Genomic_DNA"/>
</dbReference>
<reference evidence="2" key="1">
    <citation type="submission" date="2017-04" db="EMBL/GenBank/DDBJ databases">
        <title>Unexpected and diverse lifestyles within the genus Limnohabitans.</title>
        <authorList>
            <person name="Kasalicky V."/>
            <person name="Mehrshad M."/>
            <person name="Andrei S.-A."/>
            <person name="Salcher M."/>
            <person name="Kratochvilova H."/>
            <person name="Simek K."/>
            <person name="Ghai R."/>
        </authorList>
    </citation>
    <scope>NUCLEOTIDE SEQUENCE [LARGE SCALE GENOMIC DNA]</scope>
    <source>
        <strain evidence="2">II-D5</strain>
    </source>
</reference>
<protein>
    <submittedName>
        <fullName evidence="2">Glutathione S-transferase</fullName>
    </submittedName>
</protein>
<evidence type="ECO:0000313" key="3">
    <source>
        <dbReference type="Proteomes" id="UP000037507"/>
    </source>
</evidence>
<organism evidence="2 3">
    <name type="scientific">Limnohabitans planktonicus II-D5</name>
    <dbReference type="NCBI Taxonomy" id="1293045"/>
    <lineage>
        <taxon>Bacteria</taxon>
        <taxon>Pseudomonadati</taxon>
        <taxon>Pseudomonadota</taxon>
        <taxon>Betaproteobacteria</taxon>
        <taxon>Burkholderiales</taxon>
        <taxon>Comamonadaceae</taxon>
        <taxon>Limnohabitans</taxon>
    </lineage>
</organism>
<dbReference type="AlphaFoldDB" id="A0A2T7UDB5"/>
<dbReference type="STRING" id="1293045.H663_13555"/>
<accession>A0A2T7UDB5</accession>
<evidence type="ECO:0000313" key="2">
    <source>
        <dbReference type="EMBL" id="PVE42644.1"/>
    </source>
</evidence>
<dbReference type="GO" id="GO:0016740">
    <property type="term" value="F:transferase activity"/>
    <property type="evidence" value="ECO:0007669"/>
    <property type="project" value="UniProtKB-KW"/>
</dbReference>
<comment type="caution">
    <text evidence="2">The sequence shown here is derived from an EMBL/GenBank/DDBJ whole genome shotgun (WGS) entry which is preliminary data.</text>
</comment>
<keyword evidence="3" id="KW-1185">Reference proteome</keyword>
<dbReference type="InterPro" id="IPR050983">
    <property type="entry name" value="GST_Omega/HSP26"/>
</dbReference>
<dbReference type="SUPFAM" id="SSF47616">
    <property type="entry name" value="GST C-terminal domain-like"/>
    <property type="match status" value="1"/>
</dbReference>
<dbReference type="PROSITE" id="PS50404">
    <property type="entry name" value="GST_NTER"/>
    <property type="match status" value="1"/>
</dbReference>
<dbReference type="OrthoDB" id="9813092at2"/>
<dbReference type="InterPro" id="IPR036282">
    <property type="entry name" value="Glutathione-S-Trfase_C_sf"/>
</dbReference>
<proteinExistence type="predicted"/>